<evidence type="ECO:0000313" key="10">
    <source>
        <dbReference type="EMBL" id="AAT42175.1"/>
    </source>
</evidence>
<comment type="subcellular location">
    <subcellularLocation>
        <location evidence="2">Cytoplasm</location>
        <location evidence="2">Cytoskeleton</location>
    </subcellularLocation>
</comment>
<dbReference type="PRINTS" id="PR01164">
    <property type="entry name" value="GAMMATUBULIN"/>
</dbReference>
<dbReference type="Gene3D" id="3.30.1330.20">
    <property type="entry name" value="Tubulin/FtsZ, C-terminal domain"/>
    <property type="match status" value="1"/>
</dbReference>
<keyword evidence="5" id="KW-0493">Microtubule</keyword>
<dbReference type="GO" id="GO:0031122">
    <property type="term" value="P:cytoplasmic microtubule organization"/>
    <property type="evidence" value="ECO:0007669"/>
    <property type="project" value="InterPro"/>
</dbReference>
<accession>Q6JAE0</accession>
<dbReference type="SMART" id="SM00865">
    <property type="entry name" value="Tubulin_C"/>
    <property type="match status" value="1"/>
</dbReference>
<evidence type="ECO:0000256" key="3">
    <source>
        <dbReference type="ARBA" id="ARBA00009636"/>
    </source>
</evidence>
<evidence type="ECO:0000259" key="9">
    <source>
        <dbReference type="SMART" id="SM00865"/>
    </source>
</evidence>
<reference evidence="10" key="3">
    <citation type="submission" date="2004-02" db="EMBL/GenBank/DDBJ databases">
        <title>Extensive shuffling of gene order in genomes of the grass family.</title>
        <authorList>
            <person name="Lai J."/>
            <person name="Swigonova Z."/>
            <person name="Ma J."/>
            <person name="Ramakrishna W."/>
            <person name="Bennetzen J.L."/>
            <person name="Messing J."/>
        </authorList>
    </citation>
    <scope>NUCLEOTIDE SEQUENCE</scope>
</reference>
<dbReference type="InterPro" id="IPR036525">
    <property type="entry name" value="Tubulin/FtsZ_GTPase_sf"/>
</dbReference>
<dbReference type="Gene3D" id="3.40.50.1440">
    <property type="entry name" value="Tubulin/FtsZ, GTPase domain"/>
    <property type="match status" value="1"/>
</dbReference>
<reference evidence="10" key="2">
    <citation type="journal article" date="2004" name="Genome Res.">
        <title>Gene loss and movement in the maize genome.</title>
        <authorList>
            <person name="Lai J."/>
            <person name="Ma J."/>
            <person name="Swigonova Z."/>
            <person name="Ramakrishna W."/>
            <person name="Linton E."/>
            <person name="Llaca V."/>
            <person name="Tanyolac B."/>
            <person name="Park Y.J."/>
            <person name="Jeong O.Y."/>
            <person name="Bennetzen J.L."/>
            <person name="Messing J."/>
        </authorList>
    </citation>
    <scope>NUCLEOTIDE SEQUENCE</scope>
</reference>
<evidence type="ECO:0000256" key="1">
    <source>
        <dbReference type="ARBA" id="ARBA00002783"/>
    </source>
</evidence>
<feature type="domain" description="Tubulin/FtsZ 2-layer sandwich" evidence="9">
    <location>
        <begin position="35"/>
        <end position="183"/>
    </location>
</feature>
<name>Q6JAE0_MAIZE</name>
<evidence type="ECO:0000256" key="2">
    <source>
        <dbReference type="ARBA" id="ARBA00004245"/>
    </source>
</evidence>
<gene>
    <name evidence="10" type="ORF">Z174J15.19</name>
</gene>
<dbReference type="InterPro" id="IPR041670">
    <property type="entry name" value="Znf-CCHC_6"/>
</dbReference>
<dbReference type="EMBL" id="AY542797">
    <property type="protein sequence ID" value="AAT42175.1"/>
    <property type="molecule type" value="Genomic_DNA"/>
</dbReference>
<dbReference type="InterPro" id="IPR037103">
    <property type="entry name" value="Tubulin/FtsZ-like_C"/>
</dbReference>
<reference evidence="10" key="4">
    <citation type="submission" date="2004-02" db="EMBL/GenBank/DDBJ databases">
        <authorList>
            <person name="Ma J."/>
            <person name="Ramakrishna W."/>
            <person name="Bennetzen J.L."/>
        </authorList>
    </citation>
    <scope>NUCLEOTIDE SEQUENCE</scope>
</reference>
<dbReference type="PANTHER" id="PTHR11588">
    <property type="entry name" value="TUBULIN"/>
    <property type="match status" value="1"/>
</dbReference>
<dbReference type="Pfam" id="PF03108">
    <property type="entry name" value="DBD_Tnp_Mut"/>
    <property type="match status" value="1"/>
</dbReference>
<keyword evidence="4" id="KW-0963">Cytoplasm</keyword>
<evidence type="ECO:0000256" key="6">
    <source>
        <dbReference type="ARBA" id="ARBA00022741"/>
    </source>
</evidence>
<protein>
    <submittedName>
        <fullName evidence="10">Putative tubulin gamma-2 chain</fullName>
    </submittedName>
</protein>
<keyword evidence="6" id="KW-0547">Nucleotide-binding</keyword>
<evidence type="ECO:0000256" key="5">
    <source>
        <dbReference type="ARBA" id="ARBA00022701"/>
    </source>
</evidence>
<dbReference type="InterPro" id="IPR002454">
    <property type="entry name" value="Gamma_tubulin"/>
</dbReference>
<dbReference type="GO" id="GO:0005525">
    <property type="term" value="F:GTP binding"/>
    <property type="evidence" value="ECO:0007669"/>
    <property type="project" value="UniProtKB-KW"/>
</dbReference>
<dbReference type="AlphaFoldDB" id="Q6JAE0"/>
<comment type="similarity">
    <text evidence="3">Belongs to the tubulin family.</text>
</comment>
<dbReference type="Pfam" id="PF15288">
    <property type="entry name" value="zf-CCHC_6"/>
    <property type="match status" value="1"/>
</dbReference>
<proteinExistence type="inferred from homology"/>
<dbReference type="Pfam" id="PF03953">
    <property type="entry name" value="Tubulin_C"/>
    <property type="match status" value="1"/>
</dbReference>
<evidence type="ECO:0000256" key="8">
    <source>
        <dbReference type="ARBA" id="ARBA00023212"/>
    </source>
</evidence>
<sequence>MAPAGGQQQPMKRPRPTEFSVISASTTTLRHPGYMNNDLVGLLASLIPTPRCHFLMTGYTPLTVERQVNMIRKTTVLDVMRRLLQTKNVMVSSYARTKEASQAKYISILNIIQGEVDPTQTFPPHGRRPGLPHRDVVVVLDFATTMSVAMNGDEQVEMDWSLNQGNTIDSSVTLPEQAPPLVDWDLIQIQEEKEEEGITELCSEEQVYALLGLSREDEREEEMATDSKSRADGPNASIVLDIEGVEDVPMVVNDYILQETVTEYDKDNPSLDVGTIYPCMEDFRLAVRQYAINKEFELGIRATSKSRYRGYCKGGDCPWSVSGFKKKGEVAVMVLTSKVRCPNCGELGHRKTSYKCPLNGTKKILFGYQGFRAIFTAPVTSSKLSQNADVSFLFSDFGCPVKKIPICSNNPQDKSVRRRIDNMHQRLRLLEQHMETLLRPKLAKLLTMC</sequence>
<dbReference type="InterPro" id="IPR008280">
    <property type="entry name" value="Tub_FtsZ_C"/>
</dbReference>
<keyword evidence="7" id="KW-0342">GTP-binding</keyword>
<reference evidence="10" key="1">
    <citation type="journal article" date="2004" name="Genome Res.">
        <title>Close split of sorghum and maize genome progenitors.</title>
        <authorList>
            <person name="Swigonova Z."/>
            <person name="Lai J."/>
            <person name="Ma J."/>
            <person name="Ramakrishna W."/>
            <person name="Llaca V."/>
            <person name="Bennetzen J.L."/>
            <person name="Messing J."/>
        </authorList>
    </citation>
    <scope>NUCLEOTIDE SEQUENCE</scope>
</reference>
<evidence type="ECO:0000256" key="7">
    <source>
        <dbReference type="ARBA" id="ARBA00023134"/>
    </source>
</evidence>
<dbReference type="InterPro" id="IPR000217">
    <property type="entry name" value="Tubulin"/>
</dbReference>
<keyword evidence="8" id="KW-0206">Cytoskeleton</keyword>
<dbReference type="InterPro" id="IPR018316">
    <property type="entry name" value="Tubulin/FtsZ_2-layer-sand-dom"/>
</dbReference>
<comment type="function">
    <text evidence="1">Tubulin is the major constituent of microtubules. The gamma chain is found at microtubule organizing centers (MTOC) such as the spindle poles, suggesting that it is involved in the minus-end nucleation of microtubule assembly.</text>
</comment>
<dbReference type="SUPFAM" id="SSF55307">
    <property type="entry name" value="Tubulin C-terminal domain-like"/>
    <property type="match status" value="1"/>
</dbReference>
<dbReference type="GO" id="GO:0007020">
    <property type="term" value="P:microtubule nucleation"/>
    <property type="evidence" value="ECO:0007669"/>
    <property type="project" value="InterPro"/>
</dbReference>
<organism evidence="10">
    <name type="scientific">Zea mays</name>
    <name type="common">Maize</name>
    <dbReference type="NCBI Taxonomy" id="4577"/>
    <lineage>
        <taxon>Eukaryota</taxon>
        <taxon>Viridiplantae</taxon>
        <taxon>Streptophyta</taxon>
        <taxon>Embryophyta</taxon>
        <taxon>Tracheophyta</taxon>
        <taxon>Spermatophyta</taxon>
        <taxon>Magnoliopsida</taxon>
        <taxon>Liliopsida</taxon>
        <taxon>Poales</taxon>
        <taxon>Poaceae</taxon>
        <taxon>PACMAD clade</taxon>
        <taxon>Panicoideae</taxon>
        <taxon>Andropogonodae</taxon>
        <taxon>Andropogoneae</taxon>
        <taxon>Tripsacinae</taxon>
        <taxon>Zea</taxon>
    </lineage>
</organism>
<evidence type="ECO:0000256" key="4">
    <source>
        <dbReference type="ARBA" id="ARBA00022490"/>
    </source>
</evidence>
<dbReference type="GO" id="GO:0005874">
    <property type="term" value="C:microtubule"/>
    <property type="evidence" value="ECO:0007669"/>
    <property type="project" value="UniProtKB-KW"/>
</dbReference>
<dbReference type="GO" id="GO:0000930">
    <property type="term" value="C:gamma-tubulin complex"/>
    <property type="evidence" value="ECO:0007669"/>
    <property type="project" value="InterPro"/>
</dbReference>
<dbReference type="InterPro" id="IPR004332">
    <property type="entry name" value="Transposase_MuDR"/>
</dbReference>